<reference evidence="2 3" key="1">
    <citation type="submission" date="2017-02" db="EMBL/GenBank/DDBJ databases">
        <authorList>
            <person name="Peterson S.W."/>
        </authorList>
    </citation>
    <scope>NUCLEOTIDE SEQUENCE [LARGE SCALE GENOMIC DNA]</scope>
    <source>
        <strain evidence="2 3">DSM 22899</strain>
    </source>
</reference>
<sequence>MKRIKHSSISPMDNPEKYRSTLRKLGYRMLSTYNFHQQTKRVMSFAIALAKEVYVLRCKEGVLDSYGNEDRAYRERERHNRDTGHNAQVYKITKSK</sequence>
<evidence type="ECO:0000256" key="1">
    <source>
        <dbReference type="SAM" id="MobiDB-lite"/>
    </source>
</evidence>
<dbReference type="AlphaFoldDB" id="A0A1T5CSE1"/>
<dbReference type="EMBL" id="FUYS01000005">
    <property type="protein sequence ID" value="SKB62389.1"/>
    <property type="molecule type" value="Genomic_DNA"/>
</dbReference>
<proteinExistence type="predicted"/>
<accession>A0A1T5CSE1</accession>
<name>A0A1T5CSE1_9SPHI</name>
<evidence type="ECO:0000313" key="3">
    <source>
        <dbReference type="Proteomes" id="UP000190541"/>
    </source>
</evidence>
<keyword evidence="3" id="KW-1185">Reference proteome</keyword>
<dbReference type="STRING" id="623280.SAMN05660226_02296"/>
<feature type="region of interest" description="Disordered" evidence="1">
    <location>
        <begin position="75"/>
        <end position="96"/>
    </location>
</feature>
<evidence type="ECO:0000313" key="2">
    <source>
        <dbReference type="EMBL" id="SKB62389.1"/>
    </source>
</evidence>
<dbReference type="RefSeq" id="WP_079716995.1">
    <property type="nucleotide sequence ID" value="NZ_FUYS01000005.1"/>
</dbReference>
<gene>
    <name evidence="2" type="ORF">SAMN05660226_02296</name>
</gene>
<organism evidence="2 3">
    <name type="scientific">Parapedobacter luteus</name>
    <dbReference type="NCBI Taxonomy" id="623280"/>
    <lineage>
        <taxon>Bacteria</taxon>
        <taxon>Pseudomonadati</taxon>
        <taxon>Bacteroidota</taxon>
        <taxon>Sphingobacteriia</taxon>
        <taxon>Sphingobacteriales</taxon>
        <taxon>Sphingobacteriaceae</taxon>
        <taxon>Parapedobacter</taxon>
    </lineage>
</organism>
<dbReference type="Proteomes" id="UP000190541">
    <property type="component" value="Unassembled WGS sequence"/>
</dbReference>
<feature type="compositionally biased region" description="Basic and acidic residues" evidence="1">
    <location>
        <begin position="75"/>
        <end position="84"/>
    </location>
</feature>
<protein>
    <submittedName>
        <fullName evidence="2">Uncharacterized protein</fullName>
    </submittedName>
</protein>